<protein>
    <submittedName>
        <fullName evidence="3">Unannotated protein</fullName>
    </submittedName>
</protein>
<accession>A0A6J6MQ68</accession>
<dbReference type="SMART" id="SM00422">
    <property type="entry name" value="HTH_MERR"/>
    <property type="match status" value="1"/>
</dbReference>
<dbReference type="InterPro" id="IPR047057">
    <property type="entry name" value="MerR_fam"/>
</dbReference>
<dbReference type="GO" id="GO:0003677">
    <property type="term" value="F:DNA binding"/>
    <property type="evidence" value="ECO:0007669"/>
    <property type="project" value="UniProtKB-KW"/>
</dbReference>
<dbReference type="GO" id="GO:0003700">
    <property type="term" value="F:DNA-binding transcription factor activity"/>
    <property type="evidence" value="ECO:0007669"/>
    <property type="project" value="InterPro"/>
</dbReference>
<keyword evidence="1" id="KW-0238">DNA-binding</keyword>
<dbReference type="PANTHER" id="PTHR30204">
    <property type="entry name" value="REDOX-CYCLING DRUG-SENSING TRANSCRIPTIONAL ACTIVATOR SOXR"/>
    <property type="match status" value="1"/>
</dbReference>
<dbReference type="InterPro" id="IPR000551">
    <property type="entry name" value="MerR-type_HTH_dom"/>
</dbReference>
<evidence type="ECO:0000256" key="1">
    <source>
        <dbReference type="ARBA" id="ARBA00023125"/>
    </source>
</evidence>
<dbReference type="AlphaFoldDB" id="A0A6J6MQ68"/>
<name>A0A6J6MQ68_9ZZZZ</name>
<proteinExistence type="predicted"/>
<dbReference type="Gene3D" id="1.10.1660.10">
    <property type="match status" value="1"/>
</dbReference>
<sequence>MPEDSAGWRIDDLARRTSLTVDTIRFYQREGLLQPAAKVGRTKEFGPDHLARLERIRELQAKRFSLAAIRALLDADRGADLVEEVFAGDIGVSYTLEELILKSGINENTVAILRSERLLRDPSEFGQSTYDANDLDMIRAVGELSRLGIPNPILIELARIYVDGVESMQSQVVEIFSGQHPTSLTPEEFVVFRSNADSAAHSLYPLFTRVVEYLHKRTTQRLALRAIELRASLPLTEDE</sequence>
<dbReference type="EMBL" id="CAEZWM010000325">
    <property type="protein sequence ID" value="CAB4676032.1"/>
    <property type="molecule type" value="Genomic_DNA"/>
</dbReference>
<evidence type="ECO:0000259" key="2">
    <source>
        <dbReference type="PROSITE" id="PS50937"/>
    </source>
</evidence>
<dbReference type="PANTHER" id="PTHR30204:SF93">
    <property type="entry name" value="HTH MERR-TYPE DOMAIN-CONTAINING PROTEIN"/>
    <property type="match status" value="1"/>
</dbReference>
<reference evidence="3" key="1">
    <citation type="submission" date="2020-05" db="EMBL/GenBank/DDBJ databases">
        <authorList>
            <person name="Chiriac C."/>
            <person name="Salcher M."/>
            <person name="Ghai R."/>
            <person name="Kavagutti S V."/>
        </authorList>
    </citation>
    <scope>NUCLEOTIDE SEQUENCE</scope>
</reference>
<dbReference type="CDD" id="cd00592">
    <property type="entry name" value="HTH_MerR-like"/>
    <property type="match status" value="1"/>
</dbReference>
<organism evidence="3">
    <name type="scientific">freshwater metagenome</name>
    <dbReference type="NCBI Taxonomy" id="449393"/>
    <lineage>
        <taxon>unclassified sequences</taxon>
        <taxon>metagenomes</taxon>
        <taxon>ecological metagenomes</taxon>
    </lineage>
</organism>
<gene>
    <name evidence="3" type="ORF">UFOPK2242_01756</name>
</gene>
<dbReference type="InterPro" id="IPR009061">
    <property type="entry name" value="DNA-bd_dom_put_sf"/>
</dbReference>
<evidence type="ECO:0000313" key="3">
    <source>
        <dbReference type="EMBL" id="CAB4676032.1"/>
    </source>
</evidence>
<feature type="domain" description="HTH merR-type" evidence="2">
    <location>
        <begin position="7"/>
        <end position="75"/>
    </location>
</feature>
<dbReference type="PROSITE" id="PS50937">
    <property type="entry name" value="HTH_MERR_2"/>
    <property type="match status" value="1"/>
</dbReference>
<dbReference type="Pfam" id="PF13411">
    <property type="entry name" value="MerR_1"/>
    <property type="match status" value="1"/>
</dbReference>
<dbReference type="SUPFAM" id="SSF46955">
    <property type="entry name" value="Putative DNA-binding domain"/>
    <property type="match status" value="1"/>
</dbReference>